<accession>A0AAW2JY82</accession>
<organism evidence="1">
    <name type="scientific">Sesamum radiatum</name>
    <name type="common">Black benniseed</name>
    <dbReference type="NCBI Taxonomy" id="300843"/>
    <lineage>
        <taxon>Eukaryota</taxon>
        <taxon>Viridiplantae</taxon>
        <taxon>Streptophyta</taxon>
        <taxon>Embryophyta</taxon>
        <taxon>Tracheophyta</taxon>
        <taxon>Spermatophyta</taxon>
        <taxon>Magnoliopsida</taxon>
        <taxon>eudicotyledons</taxon>
        <taxon>Gunneridae</taxon>
        <taxon>Pentapetalae</taxon>
        <taxon>asterids</taxon>
        <taxon>lamiids</taxon>
        <taxon>Lamiales</taxon>
        <taxon>Pedaliaceae</taxon>
        <taxon>Sesamum</taxon>
    </lineage>
</organism>
<gene>
    <name evidence="1" type="ORF">Sradi_6525800</name>
</gene>
<reference evidence="1" key="2">
    <citation type="journal article" date="2024" name="Plant">
        <title>Genomic evolution and insights into agronomic trait innovations of Sesamum species.</title>
        <authorList>
            <person name="Miao H."/>
            <person name="Wang L."/>
            <person name="Qu L."/>
            <person name="Liu H."/>
            <person name="Sun Y."/>
            <person name="Le M."/>
            <person name="Wang Q."/>
            <person name="Wei S."/>
            <person name="Zheng Y."/>
            <person name="Lin W."/>
            <person name="Duan Y."/>
            <person name="Cao H."/>
            <person name="Xiong S."/>
            <person name="Wang X."/>
            <person name="Wei L."/>
            <person name="Li C."/>
            <person name="Ma Q."/>
            <person name="Ju M."/>
            <person name="Zhao R."/>
            <person name="Li G."/>
            <person name="Mu C."/>
            <person name="Tian Q."/>
            <person name="Mei H."/>
            <person name="Zhang T."/>
            <person name="Gao T."/>
            <person name="Zhang H."/>
        </authorList>
    </citation>
    <scope>NUCLEOTIDE SEQUENCE</scope>
    <source>
        <strain evidence="1">G02</strain>
    </source>
</reference>
<name>A0AAW2JY82_SESRA</name>
<evidence type="ECO:0000313" key="1">
    <source>
        <dbReference type="EMBL" id="KAL0298660.1"/>
    </source>
</evidence>
<comment type="caution">
    <text evidence="1">The sequence shown here is derived from an EMBL/GenBank/DDBJ whole genome shotgun (WGS) entry which is preliminary data.</text>
</comment>
<dbReference type="EMBL" id="JACGWJ010000031">
    <property type="protein sequence ID" value="KAL0298660.1"/>
    <property type="molecule type" value="Genomic_DNA"/>
</dbReference>
<dbReference type="AlphaFoldDB" id="A0AAW2JY82"/>
<proteinExistence type="predicted"/>
<sequence>MKVSFGGSTATEGGASVEYWGWKICSYSSNSMDSEAIYVPDGVLVSNAPSLSHNGCANQLSRSVRCGAREDRVDPVDAE</sequence>
<protein>
    <submittedName>
        <fullName evidence="1">Uncharacterized protein</fullName>
    </submittedName>
</protein>
<reference evidence="1" key="1">
    <citation type="submission" date="2020-06" db="EMBL/GenBank/DDBJ databases">
        <authorList>
            <person name="Li T."/>
            <person name="Hu X."/>
            <person name="Zhang T."/>
            <person name="Song X."/>
            <person name="Zhang H."/>
            <person name="Dai N."/>
            <person name="Sheng W."/>
            <person name="Hou X."/>
            <person name="Wei L."/>
        </authorList>
    </citation>
    <scope>NUCLEOTIDE SEQUENCE</scope>
    <source>
        <strain evidence="1">G02</strain>
        <tissue evidence="1">Leaf</tissue>
    </source>
</reference>